<dbReference type="OMA" id="KSYGQCV"/>
<dbReference type="Gene3D" id="2.130.10.10">
    <property type="entry name" value="YVTN repeat-like/Quinoprotein amine dehydrogenase"/>
    <property type="match status" value="1"/>
</dbReference>
<dbReference type="InterPro" id="IPR001680">
    <property type="entry name" value="WD40_rpt"/>
</dbReference>
<feature type="repeat" description="WD" evidence="14">
    <location>
        <begin position="128"/>
        <end position="170"/>
    </location>
</feature>
<dbReference type="InterPro" id="IPR019775">
    <property type="entry name" value="WD40_repeat_CS"/>
</dbReference>
<evidence type="ECO:0000256" key="2">
    <source>
        <dbReference type="ARBA" id="ARBA00010844"/>
    </source>
</evidence>
<evidence type="ECO:0000313" key="17">
    <source>
        <dbReference type="EMBL" id="EGR29436.1"/>
    </source>
</evidence>
<dbReference type="InterPro" id="IPR011044">
    <property type="entry name" value="Quino_amine_DH_bsu"/>
</dbReference>
<dbReference type="PANTHER" id="PTHR19876">
    <property type="entry name" value="COATOMER"/>
    <property type="match status" value="1"/>
</dbReference>
<evidence type="ECO:0000256" key="9">
    <source>
        <dbReference type="ARBA" id="ARBA00023034"/>
    </source>
</evidence>
<keyword evidence="5 14" id="KW-0853">WD repeat</keyword>
<feature type="repeat" description="WD" evidence="14">
    <location>
        <begin position="85"/>
        <end position="126"/>
    </location>
</feature>
<evidence type="ECO:0000256" key="13">
    <source>
        <dbReference type="PIRNR" id="PIRNR005567"/>
    </source>
</evidence>
<dbReference type="SUPFAM" id="SSF50969">
    <property type="entry name" value="YVTN repeat-like/Quinoprotein amine dehydrogenase"/>
    <property type="match status" value="1"/>
</dbReference>
<evidence type="ECO:0000256" key="4">
    <source>
        <dbReference type="ARBA" id="ARBA00022490"/>
    </source>
</evidence>
<dbReference type="AlphaFoldDB" id="G0QZD3"/>
<dbReference type="SMART" id="SM00320">
    <property type="entry name" value="WD40"/>
    <property type="match status" value="7"/>
</dbReference>
<protein>
    <recommendedName>
        <fullName evidence="13">Coatomer subunit beta'</fullName>
    </recommendedName>
</protein>
<dbReference type="InterPro" id="IPR036322">
    <property type="entry name" value="WD40_repeat_dom_sf"/>
</dbReference>
<evidence type="ECO:0000256" key="8">
    <source>
        <dbReference type="ARBA" id="ARBA00022927"/>
    </source>
</evidence>
<keyword evidence="6" id="KW-0677">Repeat</keyword>
<dbReference type="PROSITE" id="PS50082">
    <property type="entry name" value="WD_REPEATS_2"/>
    <property type="match status" value="4"/>
</dbReference>
<keyword evidence="3 13" id="KW-0813">Transport</keyword>
<dbReference type="PROSITE" id="PS00678">
    <property type="entry name" value="WD_REPEATS_1"/>
    <property type="match status" value="1"/>
</dbReference>
<dbReference type="CDD" id="cd22947">
    <property type="entry name" value="Coatomer_WDAD_beta-like"/>
    <property type="match status" value="1"/>
</dbReference>
<feature type="domain" description="COPA/B second beta-propeller" evidence="15">
    <location>
        <begin position="332"/>
        <end position="582"/>
    </location>
</feature>
<dbReference type="FunFam" id="1.25.40.470:FF:000001">
    <property type="entry name" value="Coatomer subunit beta"/>
    <property type="match status" value="1"/>
</dbReference>
<keyword evidence="8 13" id="KW-0653">Protein transport</keyword>
<dbReference type="InterPro" id="IPR050844">
    <property type="entry name" value="Coatomer_complex_subunit"/>
</dbReference>
<dbReference type="GO" id="GO:0000139">
    <property type="term" value="C:Golgi membrane"/>
    <property type="evidence" value="ECO:0007669"/>
    <property type="project" value="UniProtKB-SubCell"/>
</dbReference>
<feature type="domain" description="COPA/B TPR" evidence="16">
    <location>
        <begin position="742"/>
        <end position="796"/>
    </location>
</feature>
<evidence type="ECO:0000256" key="7">
    <source>
        <dbReference type="ARBA" id="ARBA00022892"/>
    </source>
</evidence>
<dbReference type="GO" id="GO:0006888">
    <property type="term" value="P:endoplasmic reticulum to Golgi vesicle-mediated transport"/>
    <property type="evidence" value="ECO:0007669"/>
    <property type="project" value="TreeGrafter"/>
</dbReference>
<name>G0QZD3_ICHMU</name>
<dbReference type="FunCoup" id="G0QZD3">
    <property type="interactions" value="552"/>
</dbReference>
<dbReference type="PRINTS" id="PR00320">
    <property type="entry name" value="GPROTEINBRPT"/>
</dbReference>
<dbReference type="RefSeq" id="XP_004030672.1">
    <property type="nucleotide sequence ID" value="XM_004030624.1"/>
</dbReference>
<evidence type="ECO:0000256" key="6">
    <source>
        <dbReference type="ARBA" id="ARBA00022737"/>
    </source>
</evidence>
<dbReference type="SUPFAM" id="SSF50978">
    <property type="entry name" value="WD40 repeat-like"/>
    <property type="match status" value="1"/>
</dbReference>
<comment type="function">
    <text evidence="12 13">The coatomer is a cytosolic protein complex that binds to dilysine motifs and reversibly associates with Golgi non-clathrin-coated vesicles, which further mediate biosynthetic protein transport from the ER, via the Golgi up to the trans Golgi network. Coatomer complex is required for budding from Golgi membranes, and is essential for the retrograde Golgi-to-ER transport of dilysine-tagged proteins.</text>
</comment>
<feature type="repeat" description="WD" evidence="14">
    <location>
        <begin position="171"/>
        <end position="213"/>
    </location>
</feature>
<dbReference type="GO" id="GO:0006890">
    <property type="term" value="P:retrograde vesicle-mediated transport, Golgi to endoplasmic reticulum"/>
    <property type="evidence" value="ECO:0007669"/>
    <property type="project" value="TreeGrafter"/>
</dbReference>
<dbReference type="InterPro" id="IPR056176">
    <property type="entry name" value="TPR_COPA_B"/>
</dbReference>
<evidence type="ECO:0000256" key="1">
    <source>
        <dbReference type="ARBA" id="ARBA00004347"/>
    </source>
</evidence>
<dbReference type="OrthoDB" id="2150324at2759"/>
<evidence type="ECO:0000256" key="12">
    <source>
        <dbReference type="ARBA" id="ARBA00025536"/>
    </source>
</evidence>
<dbReference type="Pfam" id="PF00400">
    <property type="entry name" value="WD40"/>
    <property type="match status" value="5"/>
</dbReference>
<dbReference type="InParanoid" id="G0QZD3"/>
<dbReference type="InterPro" id="IPR006692">
    <property type="entry name" value="Beta-prop_COPA/B_2nd"/>
</dbReference>
<dbReference type="Proteomes" id="UP000008983">
    <property type="component" value="Unassembled WGS sequence"/>
</dbReference>
<dbReference type="Pfam" id="PF23953">
    <property type="entry name" value="TPR_COPA_B"/>
    <property type="match status" value="2"/>
</dbReference>
<proteinExistence type="inferred from homology"/>
<dbReference type="STRING" id="857967.G0QZD3"/>
<dbReference type="GeneID" id="14905537"/>
<evidence type="ECO:0000256" key="3">
    <source>
        <dbReference type="ARBA" id="ARBA00022448"/>
    </source>
</evidence>
<dbReference type="GO" id="GO:0030126">
    <property type="term" value="C:COPI vesicle coat"/>
    <property type="evidence" value="ECO:0007669"/>
    <property type="project" value="TreeGrafter"/>
</dbReference>
<dbReference type="GO" id="GO:0005198">
    <property type="term" value="F:structural molecule activity"/>
    <property type="evidence" value="ECO:0007669"/>
    <property type="project" value="UniProtKB-UniRule"/>
</dbReference>
<keyword evidence="18" id="KW-1185">Reference proteome</keyword>
<dbReference type="CDD" id="cd00200">
    <property type="entry name" value="WD40"/>
    <property type="match status" value="1"/>
</dbReference>
<comment type="similarity">
    <text evidence="2 13">Belongs to the WD repeat COPB2 family.</text>
</comment>
<dbReference type="Gene3D" id="1.25.40.470">
    <property type="match status" value="1"/>
</dbReference>
<keyword evidence="4 13" id="KW-0963">Cytoplasm</keyword>
<gene>
    <name evidence="17" type="ORF">IMG5_155860</name>
</gene>
<dbReference type="InterPro" id="IPR015943">
    <property type="entry name" value="WD40/YVTN_repeat-like_dom_sf"/>
</dbReference>
<evidence type="ECO:0000259" key="16">
    <source>
        <dbReference type="Pfam" id="PF23953"/>
    </source>
</evidence>
<accession>G0QZD3</accession>
<dbReference type="InterPro" id="IPR016453">
    <property type="entry name" value="COPB2"/>
</dbReference>
<keyword evidence="9 13" id="KW-0333">Golgi apparatus</keyword>
<feature type="domain" description="COPA/B TPR" evidence="16">
    <location>
        <begin position="599"/>
        <end position="730"/>
    </location>
</feature>
<dbReference type="EMBL" id="GL984144">
    <property type="protein sequence ID" value="EGR29436.1"/>
    <property type="molecule type" value="Genomic_DNA"/>
</dbReference>
<comment type="subunit">
    <text evidence="13">Oligomeric complex that consists of at least the alpha, beta, beta', gamma, delta, epsilon and zeta subunits.</text>
</comment>
<organism evidence="17 18">
    <name type="scientific">Ichthyophthirius multifiliis</name>
    <name type="common">White spot disease agent</name>
    <name type="synonym">Ich</name>
    <dbReference type="NCBI Taxonomy" id="5932"/>
    <lineage>
        <taxon>Eukaryota</taxon>
        <taxon>Sar</taxon>
        <taxon>Alveolata</taxon>
        <taxon>Ciliophora</taxon>
        <taxon>Intramacronucleata</taxon>
        <taxon>Oligohymenophorea</taxon>
        <taxon>Hymenostomatida</taxon>
        <taxon>Ophryoglenina</taxon>
        <taxon>Ichthyophthirius</taxon>
    </lineage>
</organism>
<evidence type="ECO:0000259" key="15">
    <source>
        <dbReference type="Pfam" id="PF04053"/>
    </source>
</evidence>
<dbReference type="GO" id="GO:0006886">
    <property type="term" value="P:intracellular protein transport"/>
    <property type="evidence" value="ECO:0007669"/>
    <property type="project" value="UniProtKB-UniRule"/>
</dbReference>
<feature type="repeat" description="WD" evidence="14">
    <location>
        <begin position="214"/>
        <end position="255"/>
    </location>
</feature>
<evidence type="ECO:0000313" key="18">
    <source>
        <dbReference type="Proteomes" id="UP000008983"/>
    </source>
</evidence>
<evidence type="ECO:0000256" key="10">
    <source>
        <dbReference type="ARBA" id="ARBA00023136"/>
    </source>
</evidence>
<dbReference type="InterPro" id="IPR020472">
    <property type="entry name" value="WD40_PAC1"/>
</dbReference>
<dbReference type="PANTHER" id="PTHR19876:SF2">
    <property type="entry name" value="COATOMER SUBUNIT BETA"/>
    <property type="match status" value="1"/>
</dbReference>
<dbReference type="PIRSF" id="PIRSF005567">
    <property type="entry name" value="Coatomer_beta'_subunit"/>
    <property type="match status" value="1"/>
</dbReference>
<dbReference type="FunFam" id="2.130.10.10:FF:000016">
    <property type="entry name" value="Coatomer alpha subunit, putative"/>
    <property type="match status" value="1"/>
</dbReference>
<dbReference type="eggNOG" id="KOG0276">
    <property type="taxonomic scope" value="Eukaryota"/>
</dbReference>
<dbReference type="Pfam" id="PF04053">
    <property type="entry name" value="B-prop_COPA_B_2nd"/>
    <property type="match status" value="1"/>
</dbReference>
<evidence type="ECO:0000256" key="11">
    <source>
        <dbReference type="ARBA" id="ARBA00023329"/>
    </source>
</evidence>
<keyword evidence="11 13" id="KW-0968">Cytoplasmic vesicle</keyword>
<evidence type="ECO:0000256" key="14">
    <source>
        <dbReference type="PROSITE-ProRule" id="PRU00221"/>
    </source>
</evidence>
<keyword evidence="7 13" id="KW-0931">ER-Golgi transport</keyword>
<reference evidence="17 18" key="1">
    <citation type="submission" date="2011-07" db="EMBL/GenBank/DDBJ databases">
        <authorList>
            <person name="Coyne R."/>
            <person name="Brami D."/>
            <person name="Johnson J."/>
            <person name="Hostetler J."/>
            <person name="Hannick L."/>
            <person name="Clark T."/>
            <person name="Cassidy-Hanley D."/>
            <person name="Inman J."/>
        </authorList>
    </citation>
    <scope>NUCLEOTIDE SEQUENCE [LARGE SCALE GENOMIC DNA]</scope>
    <source>
        <strain evidence="17 18">G5</strain>
    </source>
</reference>
<sequence length="894" mass="103630">MISRSERVKCIELHSELPWVIVSLYSGNLAIYDYSNQSTVKTFENSSNPVRTAKFIVRKQWIVAGSDDLCIRVYNYNTIEKIKTWEAHSDYIRNILVHPNEPYILSSSDDASIKMWDFENNFTLVRTFEGHQHYVMMLNFNPRDSNIFASASIDKSIKVWNIMNNKPNFSLLGHEQGVNCVDYHKGENNYLISGGDDRQVKIWDCSTKQCIHTLEGHTQNISCALFHPELPIIITAAEDGFVKIWHQQTFKLESSLNYNLDRVWSVDICKDSSNIIAIGCDEGSVIVKIGSDEPVVSLKQFSFIYLFSYFFQQQSNGKMIYAKNLDMFTVNLKAININEDNTKEGDNIQGINAKDLGTSDFYPVGIRHAPNGHSFAIFNDQEYSIYRSTTLKSIMHGQGSDLIWASNGDYAVKDNFIIKVFKANNELLYELKTNYQVENLFGGPLIGVKSNEFLIFYDWETGKIVRRIDSQVKKLYWSQNNNLLCIASSEDFYVLEYKNEIVKELLQKEENAEGFEDAFELQYEINESINSGIWVQQMFFFTNGTGKISYSLIGRTFTFAYTDKKKIIVGYVSFQNRLYLFDKFFNISSFEFPLIVAQYQSYAASEEIEKAQALIENIDKKYYDKLAKFLDSIEKKELAFEITTDNEHKFELAIQLGNINEANFIAQKTQNLNQMKQVGDLALFKGNINLAIQCFRNSDDLGSLLLIYSSLGLHDQLQDLAQKAEQQTKMVELIYIYLYQKQKKIKQNIAFQINYYLSNLDKCIEILIKSKRYSEAALFAKSYCPSRISELVKLWKEDLIKQHRNIIAEKIADPIDYIEEESFSDLKILMQLEQFYKKDRENNKDLPSFCYEEYNKMLNIDLFTALKKDPSRNLNSISLRPKNIPMNNPLYDEF</sequence>
<comment type="subcellular location">
    <subcellularLocation>
        <location evidence="1 13">Cytoplasmic vesicle</location>
        <location evidence="1 13">COPI-coated vesicle membrane</location>
        <topology evidence="1 13">Peripheral membrane protein</topology>
        <orientation evidence="1 13">Cytoplasmic side</orientation>
    </subcellularLocation>
    <subcellularLocation>
        <location evidence="13">Golgi apparatus membrane</location>
        <topology evidence="13">Peripheral membrane protein</topology>
        <orientation evidence="13">Cytoplasmic side</orientation>
    </subcellularLocation>
    <text evidence="13">The coatomer is cytoplasmic or polymerized on the cytoplasmic side of the Golgi, as well as on the vesicles/buds originating from it.</text>
</comment>
<dbReference type="PROSITE" id="PS50294">
    <property type="entry name" value="WD_REPEATS_REGION"/>
    <property type="match status" value="4"/>
</dbReference>
<keyword evidence="10 13" id="KW-0472">Membrane</keyword>
<dbReference type="GO" id="GO:0006891">
    <property type="term" value="P:intra-Golgi vesicle-mediated transport"/>
    <property type="evidence" value="ECO:0007669"/>
    <property type="project" value="TreeGrafter"/>
</dbReference>
<evidence type="ECO:0000256" key="5">
    <source>
        <dbReference type="ARBA" id="ARBA00022574"/>
    </source>
</evidence>